<comment type="caution">
    <text evidence="2">The sequence shown here is derived from an EMBL/GenBank/DDBJ whole genome shotgun (WGS) entry which is preliminary data.</text>
</comment>
<dbReference type="GO" id="GO:0005829">
    <property type="term" value="C:cytosol"/>
    <property type="evidence" value="ECO:0007669"/>
    <property type="project" value="TreeGrafter"/>
</dbReference>
<protein>
    <recommendedName>
        <fullName evidence="1">UPF0246 protein BFW38_00025</fullName>
    </recommendedName>
</protein>
<sequence length="258" mass="29453">MLAVISPAKTLDYDTPVPTSTYTQPDLLNESAELIEVLRPYSPQDISVLMKISDKLGSLNAARFQEWQTPFTPENARQAVLAFKGDVYVGLDAFSLDDTGFQYAQSHLRILSGLYGLLRPLDLIQAYRLEMGTRLKTPKGQDLYDFWGHQLADKLNQTLSDHTAPVLINLASQEYFKAVDLKALSAQVITPVFKDWKNGQYKIISFHAKKARGLMCRYMIDHKLETPEELKSFDYGGYQFDESQSTETQWTFTRRLEH</sequence>
<name>A0A1E2V596_9GAMM</name>
<dbReference type="STRING" id="197479.BFW38_00025"/>
<organism evidence="2 3">
    <name type="scientific">Terasakiispira papahanaumokuakeensis</name>
    <dbReference type="NCBI Taxonomy" id="197479"/>
    <lineage>
        <taxon>Bacteria</taxon>
        <taxon>Pseudomonadati</taxon>
        <taxon>Pseudomonadota</taxon>
        <taxon>Gammaproteobacteria</taxon>
        <taxon>Oceanospirillales</taxon>
        <taxon>Terasakiispira</taxon>
    </lineage>
</organism>
<dbReference type="AlphaFoldDB" id="A0A1E2V596"/>
<dbReference type="RefSeq" id="WP_068996554.1">
    <property type="nucleotide sequence ID" value="NZ_MDTQ01000001.1"/>
</dbReference>
<dbReference type="OrthoDB" id="9777133at2"/>
<dbReference type="GO" id="GO:0033194">
    <property type="term" value="P:response to hydroperoxide"/>
    <property type="evidence" value="ECO:0007669"/>
    <property type="project" value="TreeGrafter"/>
</dbReference>
<dbReference type="PANTHER" id="PTHR30283">
    <property type="entry name" value="PEROXIDE STRESS RESPONSE PROTEIN YAAA"/>
    <property type="match status" value="1"/>
</dbReference>
<dbReference type="EMBL" id="MDTQ01000001">
    <property type="protein sequence ID" value="ODC02170.1"/>
    <property type="molecule type" value="Genomic_DNA"/>
</dbReference>
<keyword evidence="3" id="KW-1185">Reference proteome</keyword>
<evidence type="ECO:0000256" key="1">
    <source>
        <dbReference type="HAMAP-Rule" id="MF_00652"/>
    </source>
</evidence>
<gene>
    <name evidence="2" type="ORF">BFW38_00025</name>
</gene>
<dbReference type="Pfam" id="PF03883">
    <property type="entry name" value="H2O2_YaaD"/>
    <property type="match status" value="1"/>
</dbReference>
<comment type="similarity">
    <text evidence="1">Belongs to the UPF0246 family.</text>
</comment>
<evidence type="ECO:0000313" key="3">
    <source>
        <dbReference type="Proteomes" id="UP000094291"/>
    </source>
</evidence>
<dbReference type="HAMAP" id="MF_00652">
    <property type="entry name" value="UPF0246"/>
    <property type="match status" value="1"/>
</dbReference>
<reference evidence="2 3" key="1">
    <citation type="submission" date="2016-08" db="EMBL/GenBank/DDBJ databases">
        <authorList>
            <person name="Seilhamer J.J."/>
        </authorList>
    </citation>
    <scope>NUCLEOTIDE SEQUENCE [LARGE SCALE GENOMIC DNA]</scope>
    <source>
        <strain evidence="2 3">PH27A</strain>
    </source>
</reference>
<dbReference type="Proteomes" id="UP000094291">
    <property type="component" value="Unassembled WGS sequence"/>
</dbReference>
<dbReference type="InterPro" id="IPR005583">
    <property type="entry name" value="YaaA"/>
</dbReference>
<proteinExistence type="inferred from homology"/>
<dbReference type="PANTHER" id="PTHR30283:SF4">
    <property type="entry name" value="PEROXIDE STRESS RESISTANCE PROTEIN YAAA"/>
    <property type="match status" value="1"/>
</dbReference>
<dbReference type="NCBIfam" id="NF002542">
    <property type="entry name" value="PRK02101.1-3"/>
    <property type="match status" value="1"/>
</dbReference>
<evidence type="ECO:0000313" key="2">
    <source>
        <dbReference type="EMBL" id="ODC02170.1"/>
    </source>
</evidence>
<dbReference type="NCBIfam" id="NF002541">
    <property type="entry name" value="PRK02101.1-1"/>
    <property type="match status" value="1"/>
</dbReference>
<accession>A0A1E2V596</accession>